<dbReference type="Gene3D" id="3.80.10.10">
    <property type="entry name" value="Ribonuclease Inhibitor"/>
    <property type="match status" value="1"/>
</dbReference>
<evidence type="ECO:0000313" key="1">
    <source>
        <dbReference type="EMBL" id="KAF5664708.1"/>
    </source>
</evidence>
<name>A0A8H5T7Z1_FUSHE</name>
<proteinExistence type="predicted"/>
<comment type="caution">
    <text evidence="1">The sequence shown here is derived from an EMBL/GenBank/DDBJ whole genome shotgun (WGS) entry which is preliminary data.</text>
</comment>
<protein>
    <submittedName>
        <fullName evidence="1">Uncharacterized protein</fullName>
    </submittedName>
</protein>
<dbReference type="OrthoDB" id="3437411at2759"/>
<sequence length="499" mass="56820">MSNTPTNYSRIAICTTSDVDKLYPLLKSYVQHPSSAKTVSEIAIDRYRWSSRSSFPFFFAPQPPPTKKREATDALAKDQIRDEAHVALQEYIRGLALDQDTTANFINAMDQKQLEVINGDEPDQANRIKFATAAIALLFSLCENITTLYLAESLDRTFLFEYMLKTNYAEIKKPGLQKLKHLRFIPGCDSDPRNYTTLEILRYMQSVHRLPALETVSMDAMQEYQANSQFFVPRTGNMKKLEMTHCDVSGDYLVRIIAAPKALQELKLSMGGLWHTDGGSPMVTASEIGKALAAHKDTLRVLDVDLDKAIYKRDKRREEQYDYDTDEKNAMRPRRGQPVTNVDRIASDKATSVSLKYISEDARGYGFTIGPFHDFPHLRHLSISILTFFGPWNEYVPPFHLSTPAPFRLIDALPSSLEYLCIYGYTRGMSPDVDGHIDEFLAKKDEKLPKLTVVEGIKNCVPSLKDIYGSSDKMKEEDLYQPQRMRTGWVEVSQDEEML</sequence>
<reference evidence="1 2" key="1">
    <citation type="submission" date="2020-05" db="EMBL/GenBank/DDBJ databases">
        <title>Identification and distribution of gene clusters putatively required for synthesis of sphingolipid metabolism inhibitors in phylogenetically diverse species of the filamentous fungus Fusarium.</title>
        <authorList>
            <person name="Kim H.-S."/>
            <person name="Busman M."/>
            <person name="Brown D.W."/>
            <person name="Divon H."/>
            <person name="Uhlig S."/>
            <person name="Proctor R.H."/>
        </authorList>
    </citation>
    <scope>NUCLEOTIDE SEQUENCE [LARGE SCALE GENOMIC DNA]</scope>
    <source>
        <strain evidence="1 2">NRRL 20693</strain>
    </source>
</reference>
<dbReference type="AlphaFoldDB" id="A0A8H5T7Z1"/>
<dbReference type="Proteomes" id="UP000567885">
    <property type="component" value="Unassembled WGS sequence"/>
</dbReference>
<dbReference type="InterPro" id="IPR032675">
    <property type="entry name" value="LRR_dom_sf"/>
</dbReference>
<keyword evidence="2" id="KW-1185">Reference proteome</keyword>
<evidence type="ECO:0000313" key="2">
    <source>
        <dbReference type="Proteomes" id="UP000567885"/>
    </source>
</evidence>
<accession>A0A8H5T7Z1</accession>
<gene>
    <name evidence="1" type="ORF">FHETE_6979</name>
</gene>
<dbReference type="EMBL" id="JAAGWQ010000132">
    <property type="protein sequence ID" value="KAF5664708.1"/>
    <property type="molecule type" value="Genomic_DNA"/>
</dbReference>
<organism evidence="1 2">
    <name type="scientific">Fusarium heterosporum</name>
    <dbReference type="NCBI Taxonomy" id="42747"/>
    <lineage>
        <taxon>Eukaryota</taxon>
        <taxon>Fungi</taxon>
        <taxon>Dikarya</taxon>
        <taxon>Ascomycota</taxon>
        <taxon>Pezizomycotina</taxon>
        <taxon>Sordariomycetes</taxon>
        <taxon>Hypocreomycetidae</taxon>
        <taxon>Hypocreales</taxon>
        <taxon>Nectriaceae</taxon>
        <taxon>Fusarium</taxon>
        <taxon>Fusarium heterosporum species complex</taxon>
    </lineage>
</organism>